<comment type="caution">
    <text evidence="3">The sequence shown here is derived from an EMBL/GenBank/DDBJ whole genome shotgun (WGS) entry which is preliminary data.</text>
</comment>
<protein>
    <recommendedName>
        <fullName evidence="5">SGNH hydrolase-type esterase domain-containing protein</fullName>
    </recommendedName>
</protein>
<dbReference type="Gramene" id="TVU12512">
    <property type="protein sequence ID" value="TVU12512"/>
    <property type="gene ID" value="EJB05_46163"/>
</dbReference>
<sequence>MILFVERKQSLRDRTDVENPGRNSCGGVREPAHAPLYIAAHVPHDEIISPSAGSSSHGQSSPIAGANKLLRSTIRGRRSSCSKTSSRRRRLARAAAARTSPTTTPAPPTSCFAATAATTRAGRLQRVAERAVASIAGPVRAVAVFFGANDAALADRASKLQHVPVSEYRDNLRAIRELLKLVLVRGRHPHHAATGRRGRPSAVCSMLCSRCRAPAHASDQHCSINVVRTLYIAERNETNQCGYPYAHDSSGLPERTNAAAGRYARACVDVARRCGKFRGWEKTFLRDGLHLTPSGNRLLFEEVEFAGPVNAVTVFFGANDAALSGRDSSRPTSLDPATCALFKKRWPSVLIILITQPPVHEDAVSGECSQASTRRARTPAISVARVLQRYPYAVHDCSCLPERIETI</sequence>
<evidence type="ECO:0008006" key="5">
    <source>
        <dbReference type="Google" id="ProtNLM"/>
    </source>
</evidence>
<comment type="similarity">
    <text evidence="1">Belongs to the 'GDSL' lipolytic enzyme family.</text>
</comment>
<evidence type="ECO:0000256" key="2">
    <source>
        <dbReference type="SAM" id="MobiDB-lite"/>
    </source>
</evidence>
<gene>
    <name evidence="3" type="ORF">EJB05_46163</name>
</gene>
<reference evidence="3 4" key="1">
    <citation type="journal article" date="2019" name="Sci. Rep.">
        <title>A high-quality genome of Eragrostis curvula grass provides insights into Poaceae evolution and supports new strategies to enhance forage quality.</title>
        <authorList>
            <person name="Carballo J."/>
            <person name="Santos B.A.C.M."/>
            <person name="Zappacosta D."/>
            <person name="Garbus I."/>
            <person name="Selva J.P."/>
            <person name="Gallo C.A."/>
            <person name="Diaz A."/>
            <person name="Albertini E."/>
            <person name="Caccamo M."/>
            <person name="Echenique V."/>
        </authorList>
    </citation>
    <scope>NUCLEOTIDE SEQUENCE [LARGE SCALE GENOMIC DNA]</scope>
    <source>
        <strain evidence="4">cv. Victoria</strain>
        <tissue evidence="3">Leaf</tissue>
    </source>
</reference>
<dbReference type="AlphaFoldDB" id="A0A5J9TMF6"/>
<dbReference type="Proteomes" id="UP000324897">
    <property type="component" value="Chromosome 3"/>
</dbReference>
<feature type="region of interest" description="Disordered" evidence="2">
    <location>
        <begin position="74"/>
        <end position="110"/>
    </location>
</feature>
<dbReference type="PANTHER" id="PTHR14209">
    <property type="entry name" value="ISOAMYL ACETATE-HYDROLYZING ESTERASE 1"/>
    <property type="match status" value="1"/>
</dbReference>
<dbReference type="Gene3D" id="3.40.50.1110">
    <property type="entry name" value="SGNH hydrolase"/>
    <property type="match status" value="2"/>
</dbReference>
<evidence type="ECO:0000313" key="4">
    <source>
        <dbReference type="Proteomes" id="UP000324897"/>
    </source>
</evidence>
<dbReference type="PANTHER" id="PTHR14209:SF19">
    <property type="entry name" value="ISOAMYL ACETATE-HYDROLYZING ESTERASE 1 HOMOLOG"/>
    <property type="match status" value="1"/>
</dbReference>
<dbReference type="EMBL" id="RWGY01000039">
    <property type="protein sequence ID" value="TVU12512.1"/>
    <property type="molecule type" value="Genomic_DNA"/>
</dbReference>
<dbReference type="GO" id="GO:0016788">
    <property type="term" value="F:hydrolase activity, acting on ester bonds"/>
    <property type="evidence" value="ECO:0007669"/>
    <property type="project" value="InterPro"/>
</dbReference>
<dbReference type="OrthoDB" id="671439at2759"/>
<dbReference type="InterPro" id="IPR001087">
    <property type="entry name" value="GDSL"/>
</dbReference>
<evidence type="ECO:0000313" key="3">
    <source>
        <dbReference type="EMBL" id="TVU12512.1"/>
    </source>
</evidence>
<feature type="compositionally biased region" description="Low complexity" evidence="2">
    <location>
        <begin position="93"/>
        <end position="110"/>
    </location>
</feature>
<dbReference type="InterPro" id="IPR045136">
    <property type="entry name" value="Iah1-like"/>
</dbReference>
<proteinExistence type="inferred from homology"/>
<dbReference type="Pfam" id="PF00657">
    <property type="entry name" value="Lipase_GDSL"/>
    <property type="match status" value="1"/>
</dbReference>
<evidence type="ECO:0000256" key="1">
    <source>
        <dbReference type="ARBA" id="ARBA00008668"/>
    </source>
</evidence>
<name>A0A5J9TMF6_9POAL</name>
<accession>A0A5J9TMF6</accession>
<organism evidence="3 4">
    <name type="scientific">Eragrostis curvula</name>
    <name type="common">weeping love grass</name>
    <dbReference type="NCBI Taxonomy" id="38414"/>
    <lineage>
        <taxon>Eukaryota</taxon>
        <taxon>Viridiplantae</taxon>
        <taxon>Streptophyta</taxon>
        <taxon>Embryophyta</taxon>
        <taxon>Tracheophyta</taxon>
        <taxon>Spermatophyta</taxon>
        <taxon>Magnoliopsida</taxon>
        <taxon>Liliopsida</taxon>
        <taxon>Poales</taxon>
        <taxon>Poaceae</taxon>
        <taxon>PACMAD clade</taxon>
        <taxon>Chloridoideae</taxon>
        <taxon>Eragrostideae</taxon>
        <taxon>Eragrostidinae</taxon>
        <taxon>Eragrostis</taxon>
    </lineage>
</organism>
<keyword evidence="4" id="KW-1185">Reference proteome</keyword>
<feature type="non-terminal residue" evidence="3">
    <location>
        <position position="1"/>
    </location>
</feature>
<dbReference type="InterPro" id="IPR036514">
    <property type="entry name" value="SGNH_hydro_sf"/>
</dbReference>
<dbReference type="SUPFAM" id="SSF52266">
    <property type="entry name" value="SGNH hydrolase"/>
    <property type="match status" value="2"/>
</dbReference>
<feature type="compositionally biased region" description="Basic residues" evidence="2">
    <location>
        <begin position="74"/>
        <end position="92"/>
    </location>
</feature>